<name>A0A6N8U8N0_9STAP</name>
<dbReference type="OrthoDB" id="9795206at2"/>
<evidence type="ECO:0000313" key="2">
    <source>
        <dbReference type="Proteomes" id="UP000436284"/>
    </source>
</evidence>
<dbReference type="InterPro" id="IPR016181">
    <property type="entry name" value="Acyl_CoA_acyltransferase"/>
</dbReference>
<sequence>MLHAIDVAYRNLGITTFHAETHENNKRVRRMLEKIDFKVMDWNKTEQQFRASNGTIMYRLMLEEVSECHPLN</sequence>
<dbReference type="Gene3D" id="3.40.630.30">
    <property type="match status" value="1"/>
</dbReference>
<dbReference type="Proteomes" id="UP000436284">
    <property type="component" value="Unassembled WGS sequence"/>
</dbReference>
<dbReference type="SUPFAM" id="SSF55729">
    <property type="entry name" value="Acyl-CoA N-acyltransferases (Nat)"/>
    <property type="match status" value="1"/>
</dbReference>
<gene>
    <name evidence="1" type="ORF">GQ671_12215</name>
</gene>
<comment type="caution">
    <text evidence="1">The sequence shown here is derived from an EMBL/GenBank/DDBJ whole genome shotgun (WGS) entry which is preliminary data.</text>
</comment>
<evidence type="ECO:0008006" key="3">
    <source>
        <dbReference type="Google" id="ProtNLM"/>
    </source>
</evidence>
<organism evidence="1 2">
    <name type="scientific">Salinicoccus hispanicus</name>
    <dbReference type="NCBI Taxonomy" id="157225"/>
    <lineage>
        <taxon>Bacteria</taxon>
        <taxon>Bacillati</taxon>
        <taxon>Bacillota</taxon>
        <taxon>Bacilli</taxon>
        <taxon>Bacillales</taxon>
        <taxon>Staphylococcaceae</taxon>
        <taxon>Salinicoccus</taxon>
    </lineage>
</organism>
<proteinExistence type="predicted"/>
<dbReference type="EMBL" id="WUUK01000005">
    <property type="protein sequence ID" value="MXQ52029.1"/>
    <property type="molecule type" value="Genomic_DNA"/>
</dbReference>
<accession>A0A6N8U8N0</accession>
<keyword evidence="2" id="KW-1185">Reference proteome</keyword>
<dbReference type="AlphaFoldDB" id="A0A6N8U8N0"/>
<evidence type="ECO:0000313" key="1">
    <source>
        <dbReference type="EMBL" id="MXQ52029.1"/>
    </source>
</evidence>
<reference evidence="1 2" key="1">
    <citation type="submission" date="2019-12" db="EMBL/GenBank/DDBJ databases">
        <title>Salinicoccus cyprini sp. nov., isolated from gastro-intestinal tract of mirror carp, Cyprinus carpio var. specularis, collected from Gobind Sagar Reservoir, Himachal Pradesh, India.</title>
        <authorList>
            <person name="Talwar C."/>
            <person name="Singh A.K."/>
            <person name="Lal R."/>
            <person name="Negi R.K."/>
        </authorList>
    </citation>
    <scope>NUCLEOTIDE SEQUENCE [LARGE SCALE GENOMIC DNA]</scope>
    <source>
        <strain evidence="1 2">J-82</strain>
    </source>
</reference>
<protein>
    <recommendedName>
        <fullName evidence="3">GNAT family N-acetyltransferase</fullName>
    </recommendedName>
</protein>